<comment type="caution">
    <text evidence="2">The sequence shown here is derived from an EMBL/GenBank/DDBJ whole genome shotgun (WGS) entry which is preliminary data.</text>
</comment>
<dbReference type="InterPro" id="IPR038696">
    <property type="entry name" value="IalB_sf"/>
</dbReference>
<feature type="compositionally biased region" description="Low complexity" evidence="1">
    <location>
        <begin position="47"/>
        <end position="64"/>
    </location>
</feature>
<feature type="region of interest" description="Disordered" evidence="1">
    <location>
        <begin position="25"/>
        <end position="71"/>
    </location>
</feature>
<evidence type="ECO:0000313" key="2">
    <source>
        <dbReference type="EMBL" id="NDV88265.1"/>
    </source>
</evidence>
<proteinExistence type="predicted"/>
<reference evidence="2 3" key="1">
    <citation type="submission" date="2020-01" db="EMBL/GenBank/DDBJ databases">
        <title>Genomes of bacteria type strains.</title>
        <authorList>
            <person name="Chen J."/>
            <person name="Zhu S."/>
            <person name="Chen J."/>
        </authorList>
    </citation>
    <scope>NUCLEOTIDE SEQUENCE [LARGE SCALE GENOMIC DNA]</scope>
    <source>
        <strain evidence="2 3">KCTC 52919</strain>
    </source>
</reference>
<evidence type="ECO:0000256" key="1">
    <source>
        <dbReference type="SAM" id="MobiDB-lite"/>
    </source>
</evidence>
<name>A0A6L9MKI9_9HYPH</name>
<gene>
    <name evidence="2" type="ORF">GTW51_16315</name>
</gene>
<evidence type="ECO:0000313" key="3">
    <source>
        <dbReference type="Proteomes" id="UP000476332"/>
    </source>
</evidence>
<dbReference type="RefSeq" id="WP_163045097.1">
    <property type="nucleotide sequence ID" value="NZ_JAAAMJ010000014.1"/>
</dbReference>
<protein>
    <submittedName>
        <fullName evidence="2">Invasion associated locus B family protein</fullName>
    </submittedName>
</protein>
<dbReference type="Proteomes" id="UP000476332">
    <property type="component" value="Unassembled WGS sequence"/>
</dbReference>
<accession>A0A6L9MKI9</accession>
<dbReference type="AlphaFoldDB" id="A0A6L9MKI9"/>
<dbReference type="InterPro" id="IPR010642">
    <property type="entry name" value="Invasion_prot_B"/>
</dbReference>
<sequence>MILARSAIGWVLSLALVGVSGLPAMSQTTPPASPPPISQVQTPAPSPSGSAAPAPSDPAATAEAGPNWRVNCDGEGEARRCTVLQNLVADQGQGQQRLLTVMIQPGADAQPALLLALPHGLFLPAGVQLQIDEGEAQKLVIQTADQNGSYAGTALDTGLIDRLKRGSALAVTFQSAQQQPVTVPVTLAGFSAAFEDYTAGRATATP</sequence>
<dbReference type="Gene3D" id="2.60.40.1880">
    <property type="entry name" value="Invasion associated locus B (IalB) protein"/>
    <property type="match status" value="1"/>
</dbReference>
<dbReference type="EMBL" id="JAAAMJ010000014">
    <property type="protein sequence ID" value="NDV88265.1"/>
    <property type="molecule type" value="Genomic_DNA"/>
</dbReference>
<keyword evidence="3" id="KW-1185">Reference proteome</keyword>
<dbReference type="Pfam" id="PF06776">
    <property type="entry name" value="IalB"/>
    <property type="match status" value="1"/>
</dbReference>
<organism evidence="2 3">
    <name type="scientific">Aurantimonas aggregata</name>
    <dbReference type="NCBI Taxonomy" id="2047720"/>
    <lineage>
        <taxon>Bacteria</taxon>
        <taxon>Pseudomonadati</taxon>
        <taxon>Pseudomonadota</taxon>
        <taxon>Alphaproteobacteria</taxon>
        <taxon>Hyphomicrobiales</taxon>
        <taxon>Aurantimonadaceae</taxon>
        <taxon>Aurantimonas</taxon>
    </lineage>
</organism>